<feature type="chain" id="PRO_5045334625" description="Gram-positive cocci surface proteins LPxTG domain-containing protein" evidence="7">
    <location>
        <begin position="30"/>
        <end position="119"/>
    </location>
</feature>
<name>A0ABV0EKR6_9ENTE</name>
<keyword evidence="4" id="KW-0572">Peptidoglycan-anchor</keyword>
<feature type="transmembrane region" description="Helical" evidence="6">
    <location>
        <begin position="90"/>
        <end position="109"/>
    </location>
</feature>
<proteinExistence type="predicted"/>
<dbReference type="InterPro" id="IPR019931">
    <property type="entry name" value="LPXTG_anchor"/>
</dbReference>
<dbReference type="EMBL" id="JAFREL020000001">
    <property type="protein sequence ID" value="MEO1769225.1"/>
    <property type="molecule type" value="Genomic_DNA"/>
</dbReference>
<evidence type="ECO:0000256" key="2">
    <source>
        <dbReference type="ARBA" id="ARBA00022525"/>
    </source>
</evidence>
<dbReference type="Proteomes" id="UP000664357">
    <property type="component" value="Unassembled WGS sequence"/>
</dbReference>
<organism evidence="9 10">
    <name type="scientific">Candidatus Enterococcus ferrettii</name>
    <dbReference type="NCBI Taxonomy" id="2815324"/>
    <lineage>
        <taxon>Bacteria</taxon>
        <taxon>Bacillati</taxon>
        <taxon>Bacillota</taxon>
        <taxon>Bacilli</taxon>
        <taxon>Lactobacillales</taxon>
        <taxon>Enterococcaceae</taxon>
        <taxon>Enterococcus</taxon>
    </lineage>
</organism>
<keyword evidence="1" id="KW-0134">Cell wall</keyword>
<evidence type="ECO:0000313" key="9">
    <source>
        <dbReference type="EMBL" id="MEO1769225.1"/>
    </source>
</evidence>
<keyword evidence="3 7" id="KW-0732">Signal</keyword>
<feature type="region of interest" description="Disordered" evidence="5">
    <location>
        <begin position="42"/>
        <end position="84"/>
    </location>
</feature>
<evidence type="ECO:0000256" key="7">
    <source>
        <dbReference type="SAM" id="SignalP"/>
    </source>
</evidence>
<evidence type="ECO:0000256" key="3">
    <source>
        <dbReference type="ARBA" id="ARBA00022729"/>
    </source>
</evidence>
<sequence>MTGNKFFRRLGTLGLIAGLVFLRPPQTLAESKQTTLQITFNEIQKPPPSGGAKKPVPIIMKQPTRTTNPSESLSTSSSKRLPATGEQQSVVITLIGWLALFAWILFYYVGRKRGKKTYD</sequence>
<keyword evidence="6" id="KW-0472">Membrane</keyword>
<comment type="caution">
    <text evidence="9">The sequence shown here is derived from an EMBL/GenBank/DDBJ whole genome shotgun (WGS) entry which is preliminary data.</text>
</comment>
<evidence type="ECO:0000256" key="4">
    <source>
        <dbReference type="ARBA" id="ARBA00023088"/>
    </source>
</evidence>
<reference evidence="9 10" key="1">
    <citation type="submission" date="2021-03" db="EMBL/GenBank/DDBJ databases">
        <authorList>
            <person name="Gilmore M.S."/>
            <person name="Schwartzman J."/>
            <person name="Van Tyne D."/>
            <person name="Martin M."/>
            <person name="Earl A.M."/>
            <person name="Manson A.L."/>
            <person name="Straub T."/>
            <person name="Salamzade R."/>
            <person name="Saavedra J."/>
            <person name="Lebreton F."/>
            <person name="Prichula J."/>
            <person name="Schaufler K."/>
            <person name="Gaca A."/>
            <person name="Sgardioli B."/>
            <person name="Wagenaar J."/>
            <person name="Strong T."/>
        </authorList>
    </citation>
    <scope>NUCLEOTIDE SEQUENCE [LARGE SCALE GENOMIC DNA]</scope>
    <source>
        <strain evidence="9 10">665A</strain>
    </source>
</reference>
<evidence type="ECO:0000256" key="5">
    <source>
        <dbReference type="SAM" id="MobiDB-lite"/>
    </source>
</evidence>
<accession>A0ABV0EKR6</accession>
<keyword evidence="10" id="KW-1185">Reference proteome</keyword>
<dbReference type="RefSeq" id="WP_207703263.1">
    <property type="nucleotide sequence ID" value="NZ_JAFREL020000001.1"/>
</dbReference>
<keyword evidence="6" id="KW-0812">Transmembrane</keyword>
<dbReference type="NCBIfam" id="TIGR01167">
    <property type="entry name" value="LPXTG_anchor"/>
    <property type="match status" value="1"/>
</dbReference>
<keyword evidence="6" id="KW-1133">Transmembrane helix</keyword>
<evidence type="ECO:0000259" key="8">
    <source>
        <dbReference type="Pfam" id="PF00746"/>
    </source>
</evidence>
<evidence type="ECO:0000256" key="6">
    <source>
        <dbReference type="SAM" id="Phobius"/>
    </source>
</evidence>
<reference evidence="9 10" key="2">
    <citation type="submission" date="2024-02" db="EMBL/GenBank/DDBJ databases">
        <title>The Genome Sequence of Enterococcus sp. DIV0159.</title>
        <authorList>
            <person name="Earl A."/>
            <person name="Manson A."/>
            <person name="Gilmore M."/>
            <person name="Sanders J."/>
            <person name="Shea T."/>
            <person name="Howe W."/>
            <person name="Livny J."/>
            <person name="Cuomo C."/>
            <person name="Neafsey D."/>
            <person name="Birren B."/>
        </authorList>
    </citation>
    <scope>NUCLEOTIDE SEQUENCE [LARGE SCALE GENOMIC DNA]</scope>
    <source>
        <strain evidence="9 10">665A</strain>
    </source>
</reference>
<protein>
    <recommendedName>
        <fullName evidence="8">Gram-positive cocci surface proteins LPxTG domain-containing protein</fullName>
    </recommendedName>
</protein>
<keyword evidence="2" id="KW-0964">Secreted</keyword>
<evidence type="ECO:0000313" key="10">
    <source>
        <dbReference type="Proteomes" id="UP000664357"/>
    </source>
</evidence>
<dbReference type="Pfam" id="PF00746">
    <property type="entry name" value="Gram_pos_anchor"/>
    <property type="match status" value="1"/>
</dbReference>
<evidence type="ECO:0000256" key="1">
    <source>
        <dbReference type="ARBA" id="ARBA00022512"/>
    </source>
</evidence>
<feature type="domain" description="Gram-positive cocci surface proteins LPxTG" evidence="8">
    <location>
        <begin position="75"/>
        <end position="115"/>
    </location>
</feature>
<feature type="signal peptide" evidence="7">
    <location>
        <begin position="1"/>
        <end position="29"/>
    </location>
</feature>
<gene>
    <name evidence="9" type="ORF">JZO67_001176</name>
</gene>